<dbReference type="GO" id="GO:0005509">
    <property type="term" value="F:calcium ion binding"/>
    <property type="evidence" value="ECO:0007669"/>
    <property type="project" value="InterPro"/>
</dbReference>
<dbReference type="InterPro" id="IPR018247">
    <property type="entry name" value="EF_Hand_1_Ca_BS"/>
</dbReference>
<dbReference type="InterPro" id="IPR002048">
    <property type="entry name" value="EF_hand_dom"/>
</dbReference>
<reference evidence="3 4" key="1">
    <citation type="submission" date="2024-01" db="EMBL/GenBank/DDBJ databases">
        <title>The genome of the rayed Mediterranean limpet Patella caerulea (Linnaeus, 1758).</title>
        <authorList>
            <person name="Anh-Thu Weber A."/>
            <person name="Halstead-Nussloch G."/>
        </authorList>
    </citation>
    <scope>NUCLEOTIDE SEQUENCE [LARGE SCALE GENOMIC DNA]</scope>
    <source>
        <strain evidence="3">AATW-2023a</strain>
        <tissue evidence="3">Whole specimen</tissue>
    </source>
</reference>
<accession>A0AAN8JD52</accession>
<gene>
    <name evidence="3" type="ORF">SNE40_017890</name>
</gene>
<evidence type="ECO:0000313" key="4">
    <source>
        <dbReference type="Proteomes" id="UP001347796"/>
    </source>
</evidence>
<evidence type="ECO:0000313" key="3">
    <source>
        <dbReference type="EMBL" id="KAK6174655.1"/>
    </source>
</evidence>
<comment type="caution">
    <text evidence="3">The sequence shown here is derived from an EMBL/GenBank/DDBJ whole genome shotgun (WGS) entry which is preliminary data.</text>
</comment>
<keyword evidence="4" id="KW-1185">Reference proteome</keyword>
<feature type="domain" description="EF-hand" evidence="2">
    <location>
        <begin position="29"/>
        <end position="64"/>
    </location>
</feature>
<dbReference type="PROSITE" id="PS00018">
    <property type="entry name" value="EF_HAND_1"/>
    <property type="match status" value="1"/>
</dbReference>
<sequence>MAEEKDIAAASKNFLRQFRDINTREFKKISASQFNDVWTHYDQDGNGYIEGTELDNFLYELVTSVNTSDVGPEVSYIEVVDVYYSDTV</sequence>
<dbReference type="EMBL" id="JAZGQO010000011">
    <property type="protein sequence ID" value="KAK6174655.1"/>
    <property type="molecule type" value="Genomic_DNA"/>
</dbReference>
<dbReference type="SUPFAM" id="SSF47473">
    <property type="entry name" value="EF-hand"/>
    <property type="match status" value="1"/>
</dbReference>
<evidence type="ECO:0000256" key="1">
    <source>
        <dbReference type="ARBA" id="ARBA00022837"/>
    </source>
</evidence>
<dbReference type="Gene3D" id="1.10.238.10">
    <property type="entry name" value="EF-hand"/>
    <property type="match status" value="1"/>
</dbReference>
<dbReference type="PROSITE" id="PS50222">
    <property type="entry name" value="EF_HAND_2"/>
    <property type="match status" value="1"/>
</dbReference>
<proteinExistence type="predicted"/>
<evidence type="ECO:0000259" key="2">
    <source>
        <dbReference type="PROSITE" id="PS50222"/>
    </source>
</evidence>
<protein>
    <recommendedName>
        <fullName evidence="2">EF-hand domain-containing protein</fullName>
    </recommendedName>
</protein>
<keyword evidence="1" id="KW-0106">Calcium</keyword>
<dbReference type="Proteomes" id="UP001347796">
    <property type="component" value="Unassembled WGS sequence"/>
</dbReference>
<dbReference type="AlphaFoldDB" id="A0AAN8JD52"/>
<organism evidence="3 4">
    <name type="scientific">Patella caerulea</name>
    <name type="common">Rayed Mediterranean limpet</name>
    <dbReference type="NCBI Taxonomy" id="87958"/>
    <lineage>
        <taxon>Eukaryota</taxon>
        <taxon>Metazoa</taxon>
        <taxon>Spiralia</taxon>
        <taxon>Lophotrochozoa</taxon>
        <taxon>Mollusca</taxon>
        <taxon>Gastropoda</taxon>
        <taxon>Patellogastropoda</taxon>
        <taxon>Patelloidea</taxon>
        <taxon>Patellidae</taxon>
        <taxon>Patella</taxon>
    </lineage>
</organism>
<name>A0AAN8JD52_PATCE</name>
<dbReference type="InterPro" id="IPR011992">
    <property type="entry name" value="EF-hand-dom_pair"/>
</dbReference>